<dbReference type="Proteomes" id="UP000190906">
    <property type="component" value="Unassembled WGS sequence"/>
</dbReference>
<gene>
    <name evidence="1" type="ORF">BW897_08420</name>
</gene>
<name>A0A1S9TT28_BACCE</name>
<comment type="caution">
    <text evidence="1">The sequence shown here is derived from an EMBL/GenBank/DDBJ whole genome shotgun (WGS) entry which is preliminary data.</text>
</comment>
<organism evidence="1 2">
    <name type="scientific">Bacillus cereus</name>
    <dbReference type="NCBI Taxonomy" id="1396"/>
    <lineage>
        <taxon>Bacteria</taxon>
        <taxon>Bacillati</taxon>
        <taxon>Bacillota</taxon>
        <taxon>Bacilli</taxon>
        <taxon>Bacillales</taxon>
        <taxon>Bacillaceae</taxon>
        <taxon>Bacillus</taxon>
        <taxon>Bacillus cereus group</taxon>
    </lineage>
</organism>
<evidence type="ECO:0000313" key="1">
    <source>
        <dbReference type="EMBL" id="OOR13080.1"/>
    </source>
</evidence>
<dbReference type="AlphaFoldDB" id="A0A1S9TT28"/>
<dbReference type="EMBL" id="MUAJ01000005">
    <property type="protein sequence ID" value="OOR13080.1"/>
    <property type="molecule type" value="Genomic_DNA"/>
</dbReference>
<evidence type="ECO:0000313" key="2">
    <source>
        <dbReference type="Proteomes" id="UP000190906"/>
    </source>
</evidence>
<protein>
    <submittedName>
        <fullName evidence="1">Uncharacterized protein</fullName>
    </submittedName>
</protein>
<sequence length="72" mass="8520">MHCVFLTKHLVLSYLKGEHIYYLDCLLHVLLKMDIQIKYNKSRLIPIFMYYKSMKGLIILKNKRMCIGGGQV</sequence>
<reference evidence="1 2" key="1">
    <citation type="submission" date="2017-01" db="EMBL/GenBank/DDBJ databases">
        <title>Bacillus cereus isolates.</title>
        <authorList>
            <person name="Beno S.M."/>
        </authorList>
    </citation>
    <scope>NUCLEOTIDE SEQUENCE [LARGE SCALE GENOMIC DNA]</scope>
    <source>
        <strain evidence="1 2">FSL H8-0485</strain>
    </source>
</reference>
<accession>A0A1S9TT28</accession>
<proteinExistence type="predicted"/>